<organism evidence="5 6">
    <name type="scientific">Paenibacillus amylolyticus</name>
    <dbReference type="NCBI Taxonomy" id="1451"/>
    <lineage>
        <taxon>Bacteria</taxon>
        <taxon>Bacillati</taxon>
        <taxon>Bacillota</taxon>
        <taxon>Bacilli</taxon>
        <taxon>Bacillales</taxon>
        <taxon>Paenibacillaceae</taxon>
        <taxon>Paenibacillus</taxon>
    </lineage>
</organism>
<dbReference type="PANTHER" id="PTHR43976:SF16">
    <property type="entry name" value="SHORT-CHAIN DEHYDROGENASE_REDUCTASE FAMILY PROTEIN"/>
    <property type="match status" value="1"/>
</dbReference>
<dbReference type="PRINTS" id="PR00081">
    <property type="entry name" value="GDHRDH"/>
</dbReference>
<comment type="similarity">
    <text evidence="1 3">Belongs to the short-chain dehydrogenases/reductases (SDR) family.</text>
</comment>
<dbReference type="Gene3D" id="3.40.50.720">
    <property type="entry name" value="NAD(P)-binding Rossmann-like Domain"/>
    <property type="match status" value="1"/>
</dbReference>
<dbReference type="GO" id="GO:0016491">
    <property type="term" value="F:oxidoreductase activity"/>
    <property type="evidence" value="ECO:0007669"/>
    <property type="project" value="UniProtKB-KW"/>
</dbReference>
<dbReference type="Proteomes" id="UP001254832">
    <property type="component" value="Unassembled WGS sequence"/>
</dbReference>
<dbReference type="SMART" id="SM00822">
    <property type="entry name" value="PKS_KR"/>
    <property type="match status" value="1"/>
</dbReference>
<dbReference type="PANTHER" id="PTHR43976">
    <property type="entry name" value="SHORT CHAIN DEHYDROGENASE"/>
    <property type="match status" value="1"/>
</dbReference>
<dbReference type="PROSITE" id="PS00061">
    <property type="entry name" value="ADH_SHORT"/>
    <property type="match status" value="1"/>
</dbReference>
<feature type="domain" description="Ketoreductase" evidence="4">
    <location>
        <begin position="15"/>
        <end position="196"/>
    </location>
</feature>
<evidence type="ECO:0000259" key="4">
    <source>
        <dbReference type="SMART" id="SM00822"/>
    </source>
</evidence>
<dbReference type="InterPro" id="IPR057326">
    <property type="entry name" value="KR_dom"/>
</dbReference>
<dbReference type="InterPro" id="IPR002347">
    <property type="entry name" value="SDR_fam"/>
</dbReference>
<dbReference type="InterPro" id="IPR036291">
    <property type="entry name" value="NAD(P)-bd_dom_sf"/>
</dbReference>
<accession>A0AAP5H5F8</accession>
<dbReference type="PRINTS" id="PR00080">
    <property type="entry name" value="SDRFAMILY"/>
</dbReference>
<dbReference type="InterPro" id="IPR020904">
    <property type="entry name" value="Sc_DH/Rdtase_CS"/>
</dbReference>
<evidence type="ECO:0000256" key="2">
    <source>
        <dbReference type="ARBA" id="ARBA00023002"/>
    </source>
</evidence>
<evidence type="ECO:0000313" key="6">
    <source>
        <dbReference type="Proteomes" id="UP001254832"/>
    </source>
</evidence>
<evidence type="ECO:0000256" key="1">
    <source>
        <dbReference type="ARBA" id="ARBA00006484"/>
    </source>
</evidence>
<dbReference type="CDD" id="cd05374">
    <property type="entry name" value="17beta-HSD-like_SDR_c"/>
    <property type="match status" value="1"/>
</dbReference>
<dbReference type="AlphaFoldDB" id="A0AAP5H5F8"/>
<name>A0AAP5H5F8_PAEAM</name>
<keyword evidence="2" id="KW-0560">Oxidoreductase</keyword>
<dbReference type="InterPro" id="IPR051911">
    <property type="entry name" value="SDR_oxidoreductase"/>
</dbReference>
<evidence type="ECO:0000313" key="5">
    <source>
        <dbReference type="EMBL" id="MDR6726683.1"/>
    </source>
</evidence>
<gene>
    <name evidence="5" type="ORF">J2W91_005205</name>
</gene>
<dbReference type="EMBL" id="JAVDTR010000019">
    <property type="protein sequence ID" value="MDR6726683.1"/>
    <property type="molecule type" value="Genomic_DNA"/>
</dbReference>
<dbReference type="SUPFAM" id="SSF51735">
    <property type="entry name" value="NAD(P)-binding Rossmann-fold domains"/>
    <property type="match status" value="1"/>
</dbReference>
<proteinExistence type="inferred from homology"/>
<dbReference type="Pfam" id="PF00106">
    <property type="entry name" value="adh_short"/>
    <property type="match status" value="1"/>
</dbReference>
<dbReference type="NCBIfam" id="NF005372">
    <property type="entry name" value="PRK06914.1"/>
    <property type="match status" value="1"/>
</dbReference>
<comment type="caution">
    <text evidence="5">The sequence shown here is derived from an EMBL/GenBank/DDBJ whole genome shotgun (WGS) entry which is preliminary data.</text>
</comment>
<evidence type="ECO:0000256" key="3">
    <source>
        <dbReference type="RuleBase" id="RU000363"/>
    </source>
</evidence>
<sequence length="289" mass="32212">MNLLTNGKRKTDNAPVVLITGTSSGFGMLTAISLAKRGYLVVATMRDLSRKEALVRLAAEAGISDQIRYIRLDVTDPHSVTEAMDEILRHDHRIDMLVNNAGFAVGGFIEEVPMADWRRQMETNLFGLIEVTRAVLPVMRKQKSGFIINLSSVSGLSGFPGYAPYATSKFAVEGFTESLRHEMAPFGIKAVLVEPGAYRTPIWNKGLGEIRQQEQSPYNKQLDAVLRYSRRTGETAPDPQEVADLIVRIGQMRSPRLRYALGKGSRLLIIGKALLPWKWFERIIARGLK</sequence>
<reference evidence="5" key="1">
    <citation type="submission" date="2023-07" db="EMBL/GenBank/DDBJ databases">
        <title>Sorghum-associated microbial communities from plants grown in Nebraska, USA.</title>
        <authorList>
            <person name="Schachtman D."/>
        </authorList>
    </citation>
    <scope>NUCLEOTIDE SEQUENCE</scope>
    <source>
        <strain evidence="5">BE80</strain>
    </source>
</reference>
<protein>
    <submittedName>
        <fullName evidence="5">NAD(P)-dependent dehydrogenase (Short-subunit alcohol dehydrogenase family)</fullName>
    </submittedName>
</protein>